<sequence length="118" mass="12666">MKVILSLAVLALCRAWECPAGYGKSSQCQDGLCDLQKPLKMQDDCKEGLDGEGCTCWPWAKSGRFLAADGAEAGPKSEAAAAQGDGECFPCKNACCRSWLFCLFDHCLVNCDQSFCPA</sequence>
<accession>A0AA36J3A7</accession>
<feature type="signal peptide" evidence="1">
    <location>
        <begin position="1"/>
        <end position="15"/>
    </location>
</feature>
<organism evidence="2 3">
    <name type="scientific">Effrenium voratum</name>
    <dbReference type="NCBI Taxonomy" id="2562239"/>
    <lineage>
        <taxon>Eukaryota</taxon>
        <taxon>Sar</taxon>
        <taxon>Alveolata</taxon>
        <taxon>Dinophyceae</taxon>
        <taxon>Suessiales</taxon>
        <taxon>Symbiodiniaceae</taxon>
        <taxon>Effrenium</taxon>
    </lineage>
</organism>
<name>A0AA36J3A7_9DINO</name>
<keyword evidence="1" id="KW-0732">Signal</keyword>
<reference evidence="2" key="1">
    <citation type="submission" date="2023-08" db="EMBL/GenBank/DDBJ databases">
        <authorList>
            <person name="Chen Y."/>
            <person name="Shah S."/>
            <person name="Dougan E. K."/>
            <person name="Thang M."/>
            <person name="Chan C."/>
        </authorList>
    </citation>
    <scope>NUCLEOTIDE SEQUENCE</scope>
</reference>
<evidence type="ECO:0000313" key="2">
    <source>
        <dbReference type="EMBL" id="CAJ1397753.1"/>
    </source>
</evidence>
<proteinExistence type="predicted"/>
<keyword evidence="3" id="KW-1185">Reference proteome</keyword>
<evidence type="ECO:0000313" key="3">
    <source>
        <dbReference type="Proteomes" id="UP001178507"/>
    </source>
</evidence>
<evidence type="ECO:0000256" key="1">
    <source>
        <dbReference type="SAM" id="SignalP"/>
    </source>
</evidence>
<dbReference type="Proteomes" id="UP001178507">
    <property type="component" value="Unassembled WGS sequence"/>
</dbReference>
<comment type="caution">
    <text evidence="2">The sequence shown here is derived from an EMBL/GenBank/DDBJ whole genome shotgun (WGS) entry which is preliminary data.</text>
</comment>
<gene>
    <name evidence="2" type="ORF">EVOR1521_LOCUS21703</name>
</gene>
<dbReference type="EMBL" id="CAUJNA010003277">
    <property type="protein sequence ID" value="CAJ1397753.1"/>
    <property type="molecule type" value="Genomic_DNA"/>
</dbReference>
<feature type="chain" id="PRO_5041448809" evidence="1">
    <location>
        <begin position="16"/>
        <end position="118"/>
    </location>
</feature>
<dbReference type="AlphaFoldDB" id="A0AA36J3A7"/>
<protein>
    <submittedName>
        <fullName evidence="2">Uncharacterized protein</fullName>
    </submittedName>
</protein>